<sequence length="51" mass="6065">MTLMLLIVNVPYSFKINSSSFVFDSWSRIQENDYCTQSKFSKEHGQKMRQN</sequence>
<dbReference type="EMBL" id="GBXM01094070">
    <property type="protein sequence ID" value="JAH14507.1"/>
    <property type="molecule type" value="Transcribed_RNA"/>
</dbReference>
<organism evidence="1">
    <name type="scientific">Anguilla anguilla</name>
    <name type="common">European freshwater eel</name>
    <name type="synonym">Muraena anguilla</name>
    <dbReference type="NCBI Taxonomy" id="7936"/>
    <lineage>
        <taxon>Eukaryota</taxon>
        <taxon>Metazoa</taxon>
        <taxon>Chordata</taxon>
        <taxon>Craniata</taxon>
        <taxon>Vertebrata</taxon>
        <taxon>Euteleostomi</taxon>
        <taxon>Actinopterygii</taxon>
        <taxon>Neopterygii</taxon>
        <taxon>Teleostei</taxon>
        <taxon>Anguilliformes</taxon>
        <taxon>Anguillidae</taxon>
        <taxon>Anguilla</taxon>
    </lineage>
</organism>
<reference evidence="1" key="2">
    <citation type="journal article" date="2015" name="Fish Shellfish Immunol.">
        <title>Early steps in the European eel (Anguilla anguilla)-Vibrio vulnificus interaction in the gills: Role of the RtxA13 toxin.</title>
        <authorList>
            <person name="Callol A."/>
            <person name="Pajuelo D."/>
            <person name="Ebbesson L."/>
            <person name="Teles M."/>
            <person name="MacKenzie S."/>
            <person name="Amaro C."/>
        </authorList>
    </citation>
    <scope>NUCLEOTIDE SEQUENCE</scope>
</reference>
<dbReference type="AlphaFoldDB" id="A0A0E9QDB7"/>
<evidence type="ECO:0000313" key="1">
    <source>
        <dbReference type="EMBL" id="JAH14507.1"/>
    </source>
</evidence>
<proteinExistence type="predicted"/>
<accession>A0A0E9QDB7</accession>
<reference evidence="1" key="1">
    <citation type="submission" date="2014-11" db="EMBL/GenBank/DDBJ databases">
        <authorList>
            <person name="Amaro Gonzalez C."/>
        </authorList>
    </citation>
    <scope>NUCLEOTIDE SEQUENCE</scope>
</reference>
<name>A0A0E9QDB7_ANGAN</name>
<protein>
    <submittedName>
        <fullName evidence="1">Uncharacterized protein</fullName>
    </submittedName>
</protein>